<dbReference type="Proteomes" id="UP001597131">
    <property type="component" value="Unassembled WGS sequence"/>
</dbReference>
<comment type="caution">
    <text evidence="2">The sequence shown here is derived from an EMBL/GenBank/DDBJ whole genome shotgun (WGS) entry which is preliminary data.</text>
</comment>
<accession>A0ABW3NQK5</accession>
<feature type="compositionally biased region" description="Basic and acidic residues" evidence="1">
    <location>
        <begin position="67"/>
        <end position="86"/>
    </location>
</feature>
<keyword evidence="3" id="KW-1185">Reference proteome</keyword>
<evidence type="ECO:0008006" key="4">
    <source>
        <dbReference type="Google" id="ProtNLM"/>
    </source>
</evidence>
<feature type="region of interest" description="Disordered" evidence="1">
    <location>
        <begin position="129"/>
        <end position="186"/>
    </location>
</feature>
<feature type="compositionally biased region" description="Basic and acidic residues" evidence="1">
    <location>
        <begin position="133"/>
        <end position="144"/>
    </location>
</feature>
<sequence>MKKKIEAELVAIAETIIKERGNLNTTELKEKARHLYEKLSILAFTERHLEETPETVTPEPVKPAPVQEKRPEPKPKKTTKKDHDEFAPDGTEYNDSEAITEPNTEKIKDIVAQMPPESERVDDLFSEITSSKPEPKAPETKTAEKNNNGSASQKDFRHIGVDYDNLPDFEPLNNKQKDNRPKSLNDRLKKGINIGLNERLTYIKHLFNGDTADYNRVLSQLNTFSTYEEAHKFIEKVVKPDYNHWEGKEDYEQQFMERVESKFHQ</sequence>
<feature type="region of interest" description="Disordered" evidence="1">
    <location>
        <begin position="50"/>
        <end position="105"/>
    </location>
</feature>
<evidence type="ECO:0000256" key="1">
    <source>
        <dbReference type="SAM" id="MobiDB-lite"/>
    </source>
</evidence>
<evidence type="ECO:0000313" key="2">
    <source>
        <dbReference type="EMBL" id="MFD1094592.1"/>
    </source>
</evidence>
<name>A0ABW3NQK5_9FLAO</name>
<protein>
    <recommendedName>
        <fullName evidence="4">DUF4476 domain-containing protein</fullName>
    </recommendedName>
</protein>
<dbReference type="RefSeq" id="WP_380742558.1">
    <property type="nucleotide sequence ID" value="NZ_JBHTLI010000001.1"/>
</dbReference>
<evidence type="ECO:0000313" key="3">
    <source>
        <dbReference type="Proteomes" id="UP001597131"/>
    </source>
</evidence>
<feature type="compositionally biased region" description="Basic and acidic residues" evidence="1">
    <location>
        <begin position="175"/>
        <end position="186"/>
    </location>
</feature>
<dbReference type="EMBL" id="JBHTLI010000001">
    <property type="protein sequence ID" value="MFD1094592.1"/>
    <property type="molecule type" value="Genomic_DNA"/>
</dbReference>
<gene>
    <name evidence="2" type="ORF">ACFQ3Q_02420</name>
</gene>
<proteinExistence type="predicted"/>
<reference evidence="3" key="1">
    <citation type="journal article" date="2019" name="Int. J. Syst. Evol. Microbiol.">
        <title>The Global Catalogue of Microorganisms (GCM) 10K type strain sequencing project: providing services to taxonomists for standard genome sequencing and annotation.</title>
        <authorList>
            <consortium name="The Broad Institute Genomics Platform"/>
            <consortium name="The Broad Institute Genome Sequencing Center for Infectious Disease"/>
            <person name="Wu L."/>
            <person name="Ma J."/>
        </authorList>
    </citation>
    <scope>NUCLEOTIDE SEQUENCE [LARGE SCALE GENOMIC DNA]</scope>
    <source>
        <strain evidence="3">CCUG 64793</strain>
    </source>
</reference>
<organism evidence="2 3">
    <name type="scientific">Salegentibacter chungangensis</name>
    <dbReference type="NCBI Taxonomy" id="1335724"/>
    <lineage>
        <taxon>Bacteria</taxon>
        <taxon>Pseudomonadati</taxon>
        <taxon>Bacteroidota</taxon>
        <taxon>Flavobacteriia</taxon>
        <taxon>Flavobacteriales</taxon>
        <taxon>Flavobacteriaceae</taxon>
        <taxon>Salegentibacter</taxon>
    </lineage>
</organism>